<dbReference type="RefSeq" id="WP_278158477.1">
    <property type="nucleotide sequence ID" value="NZ_CP121252.1"/>
</dbReference>
<dbReference type="Proteomes" id="UP001219037">
    <property type="component" value="Chromosome"/>
</dbReference>
<keyword evidence="3" id="KW-0808">Transferase</keyword>
<dbReference type="Gene3D" id="3.40.50.2000">
    <property type="entry name" value="Glycogen Phosphorylase B"/>
    <property type="match status" value="2"/>
</dbReference>
<organism evidence="6 7">
    <name type="scientific">Citricoccus muralis</name>
    <dbReference type="NCBI Taxonomy" id="169134"/>
    <lineage>
        <taxon>Bacteria</taxon>
        <taxon>Bacillati</taxon>
        <taxon>Actinomycetota</taxon>
        <taxon>Actinomycetes</taxon>
        <taxon>Micrococcales</taxon>
        <taxon>Micrococcaceae</taxon>
        <taxon>Citricoccus</taxon>
    </lineage>
</organism>
<dbReference type="InterPro" id="IPR050194">
    <property type="entry name" value="Glycosyltransferase_grp1"/>
</dbReference>
<protein>
    <recommendedName>
        <fullName evidence="1">D-inositol 3-phosphate glycosyltransferase</fullName>
    </recommendedName>
</protein>
<dbReference type="SUPFAM" id="SSF53756">
    <property type="entry name" value="UDP-Glycosyltransferase/glycogen phosphorylase"/>
    <property type="match status" value="1"/>
</dbReference>
<name>A0ABY8H7P0_9MICC</name>
<keyword evidence="2" id="KW-0328">Glycosyltransferase</keyword>
<dbReference type="PANTHER" id="PTHR45947:SF3">
    <property type="entry name" value="SULFOQUINOVOSYL TRANSFERASE SQD2"/>
    <property type="match status" value="1"/>
</dbReference>
<dbReference type="InterPro" id="IPR028098">
    <property type="entry name" value="Glyco_trans_4-like_N"/>
</dbReference>
<evidence type="ECO:0000313" key="6">
    <source>
        <dbReference type="EMBL" id="WFP17160.1"/>
    </source>
</evidence>
<evidence type="ECO:0000259" key="5">
    <source>
        <dbReference type="Pfam" id="PF13579"/>
    </source>
</evidence>
<evidence type="ECO:0000256" key="2">
    <source>
        <dbReference type="ARBA" id="ARBA00022676"/>
    </source>
</evidence>
<evidence type="ECO:0000256" key="1">
    <source>
        <dbReference type="ARBA" id="ARBA00021292"/>
    </source>
</evidence>
<dbReference type="Pfam" id="PF13579">
    <property type="entry name" value="Glyco_trans_4_4"/>
    <property type="match status" value="1"/>
</dbReference>
<keyword evidence="7" id="KW-1185">Reference proteome</keyword>
<evidence type="ECO:0000313" key="7">
    <source>
        <dbReference type="Proteomes" id="UP001219037"/>
    </source>
</evidence>
<dbReference type="CDD" id="cd03794">
    <property type="entry name" value="GT4_WbuB-like"/>
    <property type="match status" value="1"/>
</dbReference>
<dbReference type="InterPro" id="IPR001296">
    <property type="entry name" value="Glyco_trans_1"/>
</dbReference>
<dbReference type="EMBL" id="CP121252">
    <property type="protein sequence ID" value="WFP17160.1"/>
    <property type="molecule type" value="Genomic_DNA"/>
</dbReference>
<proteinExistence type="predicted"/>
<feature type="domain" description="Glycosyltransferase subfamily 4-like N-terminal" evidence="5">
    <location>
        <begin position="20"/>
        <end position="201"/>
    </location>
</feature>
<sequence length="412" mass="44998">MHVLIVTQYFAPEDAGIPLGLAHGLIEAGHEVRVLTGFPNYPHGRLFDEYRLSWRQRENVQGIDVLRVPLYPDHSQNPARRIANYLSFGASSATARRFAAGADVVYVYATQMTAGFGPWLWRLLGGTPYLLHVQDLWPDSITGSTIGESSGTVRKLTALMEPWLKSVYRHASAVVGIAPSMVDALIERGSAPERTTYVFNWGDEDIAAAREEAMAAARRSADRAATEVVYAGNIGDLQDLPTAVLAAQTLQHDDFRLHLVGDGVAVEALQRLVRERGITNVTFHPGVPREQMPEVYAAADFSLVTLKDLPIFHGTIPSKFQSSMASGVPVITTVQGDLRGIVEEFGVGFTADAENVAALSAAFRRAHELNLSERKSMAARAQTAYRDQFSREAAVSNIENILLQVSARKATS</sequence>
<accession>A0ABY8H7P0</accession>
<gene>
    <name evidence="6" type="ORF">P8192_03265</name>
</gene>
<feature type="domain" description="Glycosyl transferase family 1" evidence="4">
    <location>
        <begin position="227"/>
        <end position="382"/>
    </location>
</feature>
<reference evidence="6 7" key="1">
    <citation type="submission" date="2023-04" db="EMBL/GenBank/DDBJ databases">
        <title>Funneling lignin-derived compounds into biodiesel using alkali-halophilic Citricoccus sp. P2.</title>
        <authorList>
            <person name="Luo C.-B."/>
        </authorList>
    </citation>
    <scope>NUCLEOTIDE SEQUENCE [LARGE SCALE GENOMIC DNA]</scope>
    <source>
        <strain evidence="6 7">P2</strain>
    </source>
</reference>
<evidence type="ECO:0000259" key="4">
    <source>
        <dbReference type="Pfam" id="PF00534"/>
    </source>
</evidence>
<dbReference type="PANTHER" id="PTHR45947">
    <property type="entry name" value="SULFOQUINOVOSYL TRANSFERASE SQD2"/>
    <property type="match status" value="1"/>
</dbReference>
<evidence type="ECO:0000256" key="3">
    <source>
        <dbReference type="ARBA" id="ARBA00022679"/>
    </source>
</evidence>
<dbReference type="Pfam" id="PF00534">
    <property type="entry name" value="Glycos_transf_1"/>
    <property type="match status" value="1"/>
</dbReference>